<dbReference type="GO" id="GO:0005886">
    <property type="term" value="C:plasma membrane"/>
    <property type="evidence" value="ECO:0007669"/>
    <property type="project" value="UniProtKB-SubCell"/>
</dbReference>
<dbReference type="InterPro" id="IPR000515">
    <property type="entry name" value="MetI-like"/>
</dbReference>
<keyword evidence="3" id="KW-1003">Cell membrane</keyword>
<name>A0A2S4JJH0_9SPIO</name>
<evidence type="ECO:0000313" key="10">
    <source>
        <dbReference type="Proteomes" id="UP000237350"/>
    </source>
</evidence>
<keyword evidence="4 7" id="KW-0812">Transmembrane</keyword>
<dbReference type="CDD" id="cd06261">
    <property type="entry name" value="TM_PBP2"/>
    <property type="match status" value="1"/>
</dbReference>
<feature type="transmembrane region" description="Helical" evidence="7">
    <location>
        <begin position="278"/>
        <end position="302"/>
    </location>
</feature>
<evidence type="ECO:0000256" key="1">
    <source>
        <dbReference type="ARBA" id="ARBA00004651"/>
    </source>
</evidence>
<gene>
    <name evidence="9" type="ORF">AU468_10215</name>
</gene>
<dbReference type="PANTHER" id="PTHR43227:SF11">
    <property type="entry name" value="BLL4140 PROTEIN"/>
    <property type="match status" value="1"/>
</dbReference>
<evidence type="ECO:0000256" key="6">
    <source>
        <dbReference type="ARBA" id="ARBA00023136"/>
    </source>
</evidence>
<evidence type="ECO:0000256" key="2">
    <source>
        <dbReference type="ARBA" id="ARBA00022448"/>
    </source>
</evidence>
<reference evidence="10" key="1">
    <citation type="submission" date="2015-12" db="EMBL/GenBank/DDBJ databases">
        <authorList>
            <person name="Lodha T.D."/>
            <person name="Chintalapati S."/>
            <person name="Chintalapati V.R."/>
            <person name="Sravanthi T."/>
        </authorList>
    </citation>
    <scope>NUCLEOTIDE SEQUENCE [LARGE SCALE GENOMIC DNA]</scope>
    <source>
        <strain evidence="10">JC133</strain>
    </source>
</reference>
<feature type="transmembrane region" description="Helical" evidence="7">
    <location>
        <begin position="82"/>
        <end position="103"/>
    </location>
</feature>
<dbReference type="Gene3D" id="1.10.3720.10">
    <property type="entry name" value="MetI-like"/>
    <property type="match status" value="1"/>
</dbReference>
<dbReference type="RefSeq" id="WP_103680636.1">
    <property type="nucleotide sequence ID" value="NZ_LPWH01000093.1"/>
</dbReference>
<evidence type="ECO:0000256" key="5">
    <source>
        <dbReference type="ARBA" id="ARBA00022989"/>
    </source>
</evidence>
<evidence type="ECO:0000313" key="9">
    <source>
        <dbReference type="EMBL" id="POQ99675.1"/>
    </source>
</evidence>
<dbReference type="PANTHER" id="PTHR43227">
    <property type="entry name" value="BLL4140 PROTEIN"/>
    <property type="match status" value="1"/>
</dbReference>
<comment type="caution">
    <text evidence="9">The sequence shown here is derived from an EMBL/GenBank/DDBJ whole genome shotgun (WGS) entry which is preliminary data.</text>
</comment>
<sequence length="313" mass="35212">MNHTTSIPGTRSVWPMIALFTVPAFLIYGRFLLLPIIQSIGVSFYSGPGMNPSEFVGFDNYRNLFTRAPYNVRFWNALRNNLIFFAIVMVIQNAFGFFMAVLLTRPGKGVHTMRILSFLPTTLSVIVVGFLFNMILNPTWGIFNELLRIIGLEQFIHPWLGDPKTALPIVSIAVSWQFLGESILFYTAGIDSISPEILEAGKIDGVSFFQEIWHLILPSLVPIIGIVTIMIFVGDFTQFDIVYAMTTTRGNPAYGTDIFGSLFYRAAFQSPSRGGWGLGMGATVSTIMSLMVFLGVSFWLFIFNRQKKRFFQD</sequence>
<feature type="transmembrane region" description="Helical" evidence="7">
    <location>
        <begin position="115"/>
        <end position="136"/>
    </location>
</feature>
<comment type="subcellular location">
    <subcellularLocation>
        <location evidence="1 7">Cell membrane</location>
        <topology evidence="1 7">Multi-pass membrane protein</topology>
    </subcellularLocation>
</comment>
<feature type="transmembrane region" description="Helical" evidence="7">
    <location>
        <begin position="12"/>
        <end position="37"/>
    </location>
</feature>
<dbReference type="GO" id="GO:0055085">
    <property type="term" value="P:transmembrane transport"/>
    <property type="evidence" value="ECO:0007669"/>
    <property type="project" value="InterPro"/>
</dbReference>
<feature type="transmembrane region" description="Helical" evidence="7">
    <location>
        <begin position="212"/>
        <end position="233"/>
    </location>
</feature>
<dbReference type="SUPFAM" id="SSF161098">
    <property type="entry name" value="MetI-like"/>
    <property type="match status" value="1"/>
</dbReference>
<evidence type="ECO:0000256" key="7">
    <source>
        <dbReference type="RuleBase" id="RU363032"/>
    </source>
</evidence>
<dbReference type="OrthoDB" id="5174895at2"/>
<proteinExistence type="inferred from homology"/>
<dbReference type="AlphaFoldDB" id="A0A2S4JJH0"/>
<dbReference type="Proteomes" id="UP000237350">
    <property type="component" value="Unassembled WGS sequence"/>
</dbReference>
<dbReference type="InterPro" id="IPR050809">
    <property type="entry name" value="UgpAE/MalFG_permease"/>
</dbReference>
<dbReference type="PROSITE" id="PS50928">
    <property type="entry name" value="ABC_TM1"/>
    <property type="match status" value="1"/>
</dbReference>
<dbReference type="EMBL" id="LPWH01000093">
    <property type="protein sequence ID" value="POQ99675.1"/>
    <property type="molecule type" value="Genomic_DNA"/>
</dbReference>
<accession>A0A2S4JJH0</accession>
<dbReference type="Pfam" id="PF00528">
    <property type="entry name" value="BPD_transp_1"/>
    <property type="match status" value="1"/>
</dbReference>
<evidence type="ECO:0000259" key="8">
    <source>
        <dbReference type="PROSITE" id="PS50928"/>
    </source>
</evidence>
<dbReference type="InterPro" id="IPR035906">
    <property type="entry name" value="MetI-like_sf"/>
</dbReference>
<keyword evidence="2 7" id="KW-0813">Transport</keyword>
<keyword evidence="6 7" id="KW-0472">Membrane</keyword>
<evidence type="ECO:0000256" key="4">
    <source>
        <dbReference type="ARBA" id="ARBA00022692"/>
    </source>
</evidence>
<feature type="domain" description="ABC transmembrane type-1" evidence="8">
    <location>
        <begin position="78"/>
        <end position="297"/>
    </location>
</feature>
<protein>
    <recommendedName>
        <fullName evidence="8">ABC transmembrane type-1 domain-containing protein</fullName>
    </recommendedName>
</protein>
<keyword evidence="10" id="KW-1185">Reference proteome</keyword>
<organism evidence="9 10">
    <name type="scientific">Alkalispirochaeta sphaeroplastigenens</name>
    <dbReference type="NCBI Taxonomy" id="1187066"/>
    <lineage>
        <taxon>Bacteria</taxon>
        <taxon>Pseudomonadati</taxon>
        <taxon>Spirochaetota</taxon>
        <taxon>Spirochaetia</taxon>
        <taxon>Spirochaetales</taxon>
        <taxon>Spirochaetaceae</taxon>
        <taxon>Alkalispirochaeta</taxon>
    </lineage>
</organism>
<evidence type="ECO:0000256" key="3">
    <source>
        <dbReference type="ARBA" id="ARBA00022475"/>
    </source>
</evidence>
<keyword evidence="5 7" id="KW-1133">Transmembrane helix</keyword>
<comment type="similarity">
    <text evidence="7">Belongs to the binding-protein-dependent transport system permease family.</text>
</comment>